<dbReference type="EMBL" id="AGJL01000055">
    <property type="protein sequence ID" value="EHP84294.1"/>
    <property type="molecule type" value="Genomic_DNA"/>
</dbReference>
<gene>
    <name evidence="1" type="ORF">MetfoDRAFT_1712</name>
</gene>
<accession>H1L0Y8</accession>
<comment type="caution">
    <text evidence="1">The sequence shown here is derived from an EMBL/GenBank/DDBJ whole genome shotgun (WGS) entry which is preliminary data.</text>
</comment>
<name>H1L0Y8_9EURY</name>
<dbReference type="AlphaFoldDB" id="H1L0Y8"/>
<reference evidence="1 2" key="1">
    <citation type="submission" date="2011-09" db="EMBL/GenBank/DDBJ databases">
        <title>The draft genome of Methanotorris formicicus Mc-S-70.</title>
        <authorList>
            <consortium name="US DOE Joint Genome Institute (JGI-PGF)"/>
            <person name="Lucas S."/>
            <person name="Han J."/>
            <person name="Lapidus A."/>
            <person name="Cheng J.-F."/>
            <person name="Goodwin L."/>
            <person name="Pitluck S."/>
            <person name="Peters L."/>
            <person name="Land M.L."/>
            <person name="Hauser L."/>
            <person name="Sieprawska-Lupa M."/>
            <person name="Takai K."/>
            <person name="Miyazaki J."/>
            <person name="Whitman W."/>
            <person name="Woyke T.J."/>
        </authorList>
    </citation>
    <scope>NUCLEOTIDE SEQUENCE [LARGE SCALE GENOMIC DNA]</scope>
    <source>
        <strain evidence="1 2">Mc-S-70</strain>
    </source>
</reference>
<evidence type="ECO:0000313" key="1">
    <source>
        <dbReference type="EMBL" id="EHP84294.1"/>
    </source>
</evidence>
<evidence type="ECO:0000313" key="2">
    <source>
        <dbReference type="Proteomes" id="UP000003706"/>
    </source>
</evidence>
<organism evidence="1 2">
    <name type="scientific">Methanotorris formicicus Mc-S-70</name>
    <dbReference type="NCBI Taxonomy" id="647171"/>
    <lineage>
        <taxon>Archaea</taxon>
        <taxon>Methanobacteriati</taxon>
        <taxon>Methanobacteriota</taxon>
        <taxon>Methanomada group</taxon>
        <taxon>Methanococci</taxon>
        <taxon>Methanococcales</taxon>
        <taxon>Methanocaldococcaceae</taxon>
        <taxon>Methanotorris</taxon>
    </lineage>
</organism>
<protein>
    <submittedName>
        <fullName evidence="1">Uncharacterized protein</fullName>
    </submittedName>
</protein>
<dbReference type="RefSeq" id="WP_007045135.1">
    <property type="nucleotide sequence ID" value="NZ_AGJL01000055.1"/>
</dbReference>
<proteinExistence type="predicted"/>
<dbReference type="STRING" id="647171.MetfoDRAFT_1712"/>
<keyword evidence="2" id="KW-1185">Reference proteome</keyword>
<sequence>MRKLKPEVESIFEAIFENKVEILLENDKKLILRDDKGNILLIKINADDDVVYSINSGEFGKFDRDVIDLQIKFNPDALNIDENSVFWKISEFHKKCLFLFVALVGQSVVTFSSGDFLR</sequence>
<dbReference type="Proteomes" id="UP000003706">
    <property type="component" value="Unassembled WGS sequence"/>
</dbReference>